<name>A0A1N6D160_9BACT</name>
<dbReference type="AlphaFoldDB" id="A0A1N6D160"/>
<evidence type="ECO:0000256" key="7">
    <source>
        <dbReference type="PROSITE-ProRule" id="PRU01360"/>
    </source>
</evidence>
<dbReference type="Gene3D" id="2.60.40.1120">
    <property type="entry name" value="Carboxypeptidase-like, regulatory domain"/>
    <property type="match status" value="1"/>
</dbReference>
<dbReference type="PROSITE" id="PS52016">
    <property type="entry name" value="TONB_DEPENDENT_REC_3"/>
    <property type="match status" value="1"/>
</dbReference>
<reference evidence="11" key="1">
    <citation type="submission" date="2016-11" db="EMBL/GenBank/DDBJ databases">
        <authorList>
            <person name="Varghese N."/>
            <person name="Submissions S."/>
        </authorList>
    </citation>
    <scope>NUCLEOTIDE SEQUENCE [LARGE SCALE GENOMIC DNA]</scope>
    <source>
        <strain evidence="11">DSM 24787</strain>
    </source>
</reference>
<organism evidence="10 11">
    <name type="scientific">Chitinophaga niabensis</name>
    <dbReference type="NCBI Taxonomy" id="536979"/>
    <lineage>
        <taxon>Bacteria</taxon>
        <taxon>Pseudomonadati</taxon>
        <taxon>Bacteroidota</taxon>
        <taxon>Chitinophagia</taxon>
        <taxon>Chitinophagales</taxon>
        <taxon>Chitinophagaceae</taxon>
        <taxon>Chitinophaga</taxon>
    </lineage>
</organism>
<dbReference type="OrthoDB" id="9768177at2"/>
<evidence type="ECO:0000313" key="10">
    <source>
        <dbReference type="EMBL" id="SIN64463.1"/>
    </source>
</evidence>
<dbReference type="EMBL" id="FSRA01000001">
    <property type="protein sequence ID" value="SIN64463.1"/>
    <property type="molecule type" value="Genomic_DNA"/>
</dbReference>
<dbReference type="InterPro" id="IPR036942">
    <property type="entry name" value="Beta-barrel_TonB_sf"/>
</dbReference>
<evidence type="ECO:0000256" key="2">
    <source>
        <dbReference type="ARBA" id="ARBA00022448"/>
    </source>
</evidence>
<gene>
    <name evidence="10" type="ORF">SAMN04488055_0067</name>
</gene>
<dbReference type="SUPFAM" id="SSF49464">
    <property type="entry name" value="Carboxypeptidase regulatory domain-like"/>
    <property type="match status" value="1"/>
</dbReference>
<keyword evidence="4 7" id="KW-0812">Transmembrane</keyword>
<dbReference type="NCBIfam" id="TIGR04057">
    <property type="entry name" value="SusC_RagA_signa"/>
    <property type="match status" value="1"/>
</dbReference>
<keyword evidence="2 7" id="KW-0813">Transport</keyword>
<dbReference type="Pfam" id="PF13715">
    <property type="entry name" value="CarbopepD_reg_2"/>
    <property type="match status" value="1"/>
</dbReference>
<dbReference type="GO" id="GO:0009279">
    <property type="term" value="C:cell outer membrane"/>
    <property type="evidence" value="ECO:0007669"/>
    <property type="project" value="UniProtKB-SubCell"/>
</dbReference>
<keyword evidence="11" id="KW-1185">Reference proteome</keyword>
<dbReference type="STRING" id="536979.SAMN04488055_0067"/>
<dbReference type="InterPro" id="IPR023997">
    <property type="entry name" value="TonB-dep_OMP_SusC/RagA_CS"/>
</dbReference>
<dbReference type="Gene3D" id="2.40.170.20">
    <property type="entry name" value="TonB-dependent receptor, beta-barrel domain"/>
    <property type="match status" value="1"/>
</dbReference>
<keyword evidence="6 7" id="KW-0998">Cell outer membrane</keyword>
<dbReference type="SUPFAM" id="SSF56935">
    <property type="entry name" value="Porins"/>
    <property type="match status" value="1"/>
</dbReference>
<feature type="domain" description="TonB-dependent receptor plug" evidence="9">
    <location>
        <begin position="112"/>
        <end position="218"/>
    </location>
</feature>
<evidence type="ECO:0000256" key="4">
    <source>
        <dbReference type="ARBA" id="ARBA00022692"/>
    </source>
</evidence>
<comment type="similarity">
    <text evidence="7">Belongs to the TonB-dependent receptor family.</text>
</comment>
<keyword evidence="8" id="KW-0732">Signal</keyword>
<dbReference type="NCBIfam" id="TIGR04056">
    <property type="entry name" value="OMP_RagA_SusC"/>
    <property type="match status" value="1"/>
</dbReference>
<evidence type="ECO:0000313" key="11">
    <source>
        <dbReference type="Proteomes" id="UP000185003"/>
    </source>
</evidence>
<dbReference type="RefSeq" id="WP_074237138.1">
    <property type="nucleotide sequence ID" value="NZ_FSRA01000001.1"/>
</dbReference>
<protein>
    <submittedName>
        <fullName evidence="10">TonB-linked outer membrane protein, SusC/RagA family</fullName>
    </submittedName>
</protein>
<dbReference type="InterPro" id="IPR023996">
    <property type="entry name" value="TonB-dep_OMP_SusC/RagA"/>
</dbReference>
<accession>A0A1N6D160</accession>
<dbReference type="FunFam" id="2.170.130.10:FF:000003">
    <property type="entry name" value="SusC/RagA family TonB-linked outer membrane protein"/>
    <property type="match status" value="1"/>
</dbReference>
<dbReference type="InterPro" id="IPR037066">
    <property type="entry name" value="Plug_dom_sf"/>
</dbReference>
<evidence type="ECO:0000256" key="6">
    <source>
        <dbReference type="ARBA" id="ARBA00023237"/>
    </source>
</evidence>
<comment type="subcellular location">
    <subcellularLocation>
        <location evidence="1 7">Cell outer membrane</location>
        <topology evidence="1 7">Multi-pass membrane protein</topology>
    </subcellularLocation>
</comment>
<evidence type="ECO:0000256" key="5">
    <source>
        <dbReference type="ARBA" id="ARBA00023136"/>
    </source>
</evidence>
<dbReference type="InterPro" id="IPR012910">
    <property type="entry name" value="Plug_dom"/>
</dbReference>
<keyword evidence="3 7" id="KW-1134">Transmembrane beta strand</keyword>
<dbReference type="Proteomes" id="UP000185003">
    <property type="component" value="Unassembled WGS sequence"/>
</dbReference>
<keyword evidence="5 7" id="KW-0472">Membrane</keyword>
<feature type="chain" id="PRO_5012839521" evidence="8">
    <location>
        <begin position="20"/>
        <end position="1039"/>
    </location>
</feature>
<dbReference type="Gene3D" id="2.170.130.10">
    <property type="entry name" value="TonB-dependent receptor, plug domain"/>
    <property type="match status" value="1"/>
</dbReference>
<evidence type="ECO:0000256" key="8">
    <source>
        <dbReference type="SAM" id="SignalP"/>
    </source>
</evidence>
<evidence type="ECO:0000259" key="9">
    <source>
        <dbReference type="Pfam" id="PF07715"/>
    </source>
</evidence>
<evidence type="ECO:0000256" key="3">
    <source>
        <dbReference type="ARBA" id="ARBA00022452"/>
    </source>
</evidence>
<dbReference type="InterPro" id="IPR008969">
    <property type="entry name" value="CarboxyPept-like_regulatory"/>
</dbReference>
<proteinExistence type="inferred from homology"/>
<dbReference type="InterPro" id="IPR039426">
    <property type="entry name" value="TonB-dep_rcpt-like"/>
</dbReference>
<evidence type="ECO:0000256" key="1">
    <source>
        <dbReference type="ARBA" id="ARBA00004571"/>
    </source>
</evidence>
<dbReference type="Pfam" id="PF07715">
    <property type="entry name" value="Plug"/>
    <property type="match status" value="1"/>
</dbReference>
<feature type="signal peptide" evidence="8">
    <location>
        <begin position="1"/>
        <end position="19"/>
    </location>
</feature>
<sequence>MRTFTCLMTLLFALQWAHAQDRRVQGTVRSGDNVALPGASVRLKGTQTGTVTDASGRFSIQVPGKGAVLIFSYTGFQTQEAPVSDTSVNITLSGAATLNEVLVVAYGTANKISYTGSASTVSAKDLERQQVSSISRALQGTVPGVQSVSSAGQPGSNATIRIRGIGSINASSDPLYVVDGVPFSGNINSINPADIQSISVLKDAAASALYGSRGANGVIIIATKQGRLNSKPVVTLSASTGYSKRAVKDYEKLDAKEYFELQWEALRNKQLDLGRTAAVAAQYATDNVVSSLKINPFGSQYPNPIGTDGKLVAGAKPFWTDDWGESTQRTGIRQQIDLNVSGGSEQSKYFVSAGYLNDDGFIIGSGYTRYNGRVNYTTKVNSWFETGVNVAISSAKQDAPPQSDSDQGNLANFGRIVANIYPIYERNPDGTLKLDQNGNKVYDFGNYRPSAAATGNNLLGSSLLNKYLSRLDNLTFRGYIQINVLRDLKLKSSINADYNNTLTHNYTNPVFGGGISTRGSVSKGETRFLAYTVNNILDYTFAFRQHHFNVLAGQEVYILNTSSLSGSKSNFGFLGKDEPNAASLLTGFSGSSDNYKLASYLAKVDYDFADKYFLSGSFRRDGSSRFHPDSRWGNFWSVGASWNVTKEEFFHAPSWLDVLKLRASYGAQGNDNLGGYYQYQDLYSIYNSLGEAGVITSRLPTPGLKWETNLNFNAGVDVAFLKNRIILSAEYFDRSSKDLLYQRPLAPSLGFPAIDDNIGSLTNKGWDLQLQTTPVLTKDFKWDVGVNLSHFNNEITSLPAKEIVPANTSVIGPTKKLTVGGSVYDFFIREWAGVDQATGLPLWYKNTYETLPNGEKRVTGRTTTSVYAQADQYIVGTSLPDLTGGVNTVLNYRGIELSALLAFSIGGKILDYDEVMLSHNGNSAGRTWSKEILDRWTPDNKNTNVPRLTTDATSWNSASTRFLYDATYARLRNIGLSYALPANWTSRLRLQQIRVYTRGENLVTFYKHKGLDPEQALDGVTFYRYPAQKTISFGFDVSF</sequence>